<protein>
    <submittedName>
        <fullName evidence="1">Uncharacterized protein</fullName>
    </submittedName>
</protein>
<organism evidence="1 2">
    <name type="scientific">Rangifer tarandus platyrhynchus</name>
    <name type="common">Svalbard reindeer</name>
    <dbReference type="NCBI Taxonomy" id="3082113"/>
    <lineage>
        <taxon>Eukaryota</taxon>
        <taxon>Metazoa</taxon>
        <taxon>Chordata</taxon>
        <taxon>Craniata</taxon>
        <taxon>Vertebrata</taxon>
        <taxon>Euteleostomi</taxon>
        <taxon>Mammalia</taxon>
        <taxon>Eutheria</taxon>
        <taxon>Laurasiatheria</taxon>
        <taxon>Artiodactyla</taxon>
        <taxon>Ruminantia</taxon>
        <taxon>Pecora</taxon>
        <taxon>Cervidae</taxon>
        <taxon>Odocoileinae</taxon>
        <taxon>Rangifer</taxon>
    </lineage>
</organism>
<name>A0AC59YWN9_RANTA</name>
<evidence type="ECO:0000313" key="2">
    <source>
        <dbReference type="Proteomes" id="UP001162501"/>
    </source>
</evidence>
<proteinExistence type="predicted"/>
<accession>A0AC59YWN9</accession>
<gene>
    <name evidence="1" type="ORF">MRATA1EN22A_LOCUS11142</name>
</gene>
<dbReference type="EMBL" id="OX596104">
    <property type="protein sequence ID" value="CAN0039763.1"/>
    <property type="molecule type" value="Genomic_DNA"/>
</dbReference>
<sequence>MKQQPTSAATGHLKGDGACLPQNQHRQVNASSFTVLLPIRDKWSRNDRYKLTNPGQRSEMPSGSPPSLYECTHYVLHSTHHHLKQLICVPVKPLHTEGEQSYLMATLAGVPSASLPGGRPDARQSNELPGVWKRLEPGSAPTSGPLPFPATLRGAAGYEGLPVGREKSPSPRP</sequence>
<dbReference type="Proteomes" id="UP001162501">
    <property type="component" value="Chromosome 20"/>
</dbReference>
<evidence type="ECO:0000313" key="1">
    <source>
        <dbReference type="EMBL" id="CAN0039763.1"/>
    </source>
</evidence>
<reference evidence="1" key="1">
    <citation type="submission" date="2023-05" db="EMBL/GenBank/DDBJ databases">
        <authorList>
            <consortium name="ELIXIR-Norway"/>
        </authorList>
    </citation>
    <scope>NUCLEOTIDE SEQUENCE</scope>
</reference>
<reference evidence="1" key="2">
    <citation type="submission" date="2025-03" db="EMBL/GenBank/DDBJ databases">
        <authorList>
            <consortium name="ELIXIR-Norway"/>
            <consortium name="Elixir Norway"/>
        </authorList>
    </citation>
    <scope>NUCLEOTIDE SEQUENCE</scope>
</reference>